<dbReference type="GO" id="GO:0016020">
    <property type="term" value="C:membrane"/>
    <property type="evidence" value="ECO:0007669"/>
    <property type="project" value="UniProtKB-SubCell"/>
</dbReference>
<dbReference type="SMR" id="A0A482X0I6"/>
<keyword evidence="10" id="KW-0969">Cilium</keyword>
<evidence type="ECO:0000256" key="3">
    <source>
        <dbReference type="ARBA" id="ARBA00004496"/>
    </source>
</evidence>
<dbReference type="InterPro" id="IPR041951">
    <property type="entry name" value="STARD10_START"/>
</dbReference>
<evidence type="ECO:0000256" key="6">
    <source>
        <dbReference type="ARBA" id="ARBA00022553"/>
    </source>
</evidence>
<evidence type="ECO:0000256" key="5">
    <source>
        <dbReference type="ARBA" id="ARBA00022490"/>
    </source>
</evidence>
<dbReference type="PROSITE" id="PS50848">
    <property type="entry name" value="START"/>
    <property type="match status" value="1"/>
</dbReference>
<dbReference type="InParanoid" id="A0A482X0I6"/>
<keyword evidence="8" id="KW-0007">Acetylation</keyword>
<evidence type="ECO:0000313" key="18">
    <source>
        <dbReference type="EMBL" id="RZF39319.1"/>
    </source>
</evidence>
<dbReference type="SMART" id="SM00234">
    <property type="entry name" value="START"/>
    <property type="match status" value="1"/>
</dbReference>
<evidence type="ECO:0000256" key="10">
    <source>
        <dbReference type="ARBA" id="ARBA00023069"/>
    </source>
</evidence>
<dbReference type="FunFam" id="3.30.530.20:FF:000008">
    <property type="entry name" value="START domain containing 10"/>
    <property type="match status" value="1"/>
</dbReference>
<evidence type="ECO:0000256" key="13">
    <source>
        <dbReference type="ARBA" id="ARBA00023273"/>
    </source>
</evidence>
<evidence type="ECO:0000256" key="11">
    <source>
        <dbReference type="ARBA" id="ARBA00023121"/>
    </source>
</evidence>
<keyword evidence="12" id="KW-0472">Membrane</keyword>
<evidence type="ECO:0000256" key="15">
    <source>
        <dbReference type="ARBA" id="ARBA00076937"/>
    </source>
</evidence>
<dbReference type="InterPro" id="IPR023393">
    <property type="entry name" value="START-like_dom_sf"/>
</dbReference>
<dbReference type="InterPro" id="IPR051213">
    <property type="entry name" value="START_lipid_transfer"/>
</dbReference>
<dbReference type="PANTHER" id="PTHR19308:SF14">
    <property type="entry name" value="START DOMAIN-CONTAINING PROTEIN"/>
    <property type="match status" value="1"/>
</dbReference>
<accession>A0A482X0I6</accession>
<evidence type="ECO:0000313" key="19">
    <source>
        <dbReference type="Proteomes" id="UP000291343"/>
    </source>
</evidence>
<gene>
    <name evidence="18" type="ORF">LSTR_LSTR000840</name>
</gene>
<sequence length="264" mass="30632">MDVGVIKVAEDKDFENLKVLIDNHNGWNLDYDKSTIKVWTKNLEGTNFKMLKIKALFSEIDPEVIYDVLHDPEYRKVWDQHMIEAKDIGCLNPNNDVGYYSMSCPPPLRNRDFVLQRSWLDLGNEKYILNHSVNHRSYPPREGFVRGTSHLTGYLVRCSTTKGTDFGYISQTDPQGTLPTWLVNKVTQIFGPKMVKNLQKATVGYTEWKQQNNPNWKPWHYPEQITSPRLQIQDCTLTQEELKICENKADPANKKKKKIKKGAM</sequence>
<dbReference type="InterPro" id="IPR002913">
    <property type="entry name" value="START_lipid-bd_dom"/>
</dbReference>
<evidence type="ECO:0000259" key="17">
    <source>
        <dbReference type="PROSITE" id="PS50848"/>
    </source>
</evidence>
<dbReference type="GO" id="GO:0008289">
    <property type="term" value="F:lipid binding"/>
    <property type="evidence" value="ECO:0007669"/>
    <property type="project" value="UniProtKB-KW"/>
</dbReference>
<feature type="domain" description="START" evidence="17">
    <location>
        <begin position="15"/>
        <end position="207"/>
    </location>
</feature>
<keyword evidence="7" id="KW-0282">Flagellum</keyword>
<dbReference type="GO" id="GO:0031514">
    <property type="term" value="C:motile cilium"/>
    <property type="evidence" value="ECO:0007669"/>
    <property type="project" value="UniProtKB-SubCell"/>
</dbReference>
<name>A0A482X0I6_LAOST</name>
<dbReference type="STRING" id="195883.A0A482X0I6"/>
<evidence type="ECO:0000256" key="16">
    <source>
        <dbReference type="ARBA" id="ARBA00080073"/>
    </source>
</evidence>
<keyword evidence="9" id="KW-0445">Lipid transport</keyword>
<comment type="caution">
    <text evidence="18">The sequence shown here is derived from an EMBL/GenBank/DDBJ whole genome shotgun (WGS) entry which is preliminary data.</text>
</comment>
<dbReference type="GO" id="GO:0006869">
    <property type="term" value="P:lipid transport"/>
    <property type="evidence" value="ECO:0007669"/>
    <property type="project" value="UniProtKB-KW"/>
</dbReference>
<dbReference type="AlphaFoldDB" id="A0A482X0I6"/>
<keyword evidence="11" id="KW-0446">Lipid-binding</keyword>
<dbReference type="OrthoDB" id="5403181at2759"/>
<evidence type="ECO:0000256" key="9">
    <source>
        <dbReference type="ARBA" id="ARBA00023055"/>
    </source>
</evidence>
<dbReference type="SUPFAM" id="SSF55961">
    <property type="entry name" value="Bet v1-like"/>
    <property type="match status" value="1"/>
</dbReference>
<dbReference type="GO" id="GO:0005829">
    <property type="term" value="C:cytosol"/>
    <property type="evidence" value="ECO:0007669"/>
    <property type="project" value="UniProtKB-ARBA"/>
</dbReference>
<comment type="subcellular location">
    <subcellularLocation>
        <location evidence="1">Cell projection</location>
        <location evidence="1">Cilium</location>
        <location evidence="1">Flagellum</location>
    </subcellularLocation>
    <subcellularLocation>
        <location evidence="3">Cytoplasm</location>
    </subcellularLocation>
    <subcellularLocation>
        <location evidence="2">Membrane</location>
    </subcellularLocation>
</comment>
<keyword evidence="13" id="KW-0966">Cell projection</keyword>
<dbReference type="Gene3D" id="3.30.530.20">
    <property type="match status" value="1"/>
</dbReference>
<organism evidence="18 19">
    <name type="scientific">Laodelphax striatellus</name>
    <name type="common">Small brown planthopper</name>
    <name type="synonym">Delphax striatella</name>
    <dbReference type="NCBI Taxonomy" id="195883"/>
    <lineage>
        <taxon>Eukaryota</taxon>
        <taxon>Metazoa</taxon>
        <taxon>Ecdysozoa</taxon>
        <taxon>Arthropoda</taxon>
        <taxon>Hexapoda</taxon>
        <taxon>Insecta</taxon>
        <taxon>Pterygota</taxon>
        <taxon>Neoptera</taxon>
        <taxon>Paraneoptera</taxon>
        <taxon>Hemiptera</taxon>
        <taxon>Auchenorrhyncha</taxon>
        <taxon>Fulgoroidea</taxon>
        <taxon>Delphacidae</taxon>
        <taxon>Criomorphinae</taxon>
        <taxon>Laodelphax</taxon>
    </lineage>
</organism>
<dbReference type="Proteomes" id="UP000291343">
    <property type="component" value="Unassembled WGS sequence"/>
</dbReference>
<keyword evidence="4" id="KW-0813">Transport</keyword>
<evidence type="ECO:0000256" key="4">
    <source>
        <dbReference type="ARBA" id="ARBA00022448"/>
    </source>
</evidence>
<dbReference type="EMBL" id="QKKF02019844">
    <property type="protein sequence ID" value="RZF39319.1"/>
    <property type="molecule type" value="Genomic_DNA"/>
</dbReference>
<dbReference type="PANTHER" id="PTHR19308">
    <property type="entry name" value="PHOSPHATIDYLCHOLINE TRANSFER PROTEIN"/>
    <property type="match status" value="1"/>
</dbReference>
<evidence type="ECO:0000256" key="1">
    <source>
        <dbReference type="ARBA" id="ARBA00004230"/>
    </source>
</evidence>
<protein>
    <recommendedName>
        <fullName evidence="14">START domain-containing protein 10</fullName>
    </recommendedName>
    <alternativeName>
        <fullName evidence="15">PCTP-like protein</fullName>
    </alternativeName>
    <alternativeName>
        <fullName evidence="16">StAR-related lipid transfer protein 10</fullName>
    </alternativeName>
</protein>
<evidence type="ECO:0000256" key="7">
    <source>
        <dbReference type="ARBA" id="ARBA00022846"/>
    </source>
</evidence>
<dbReference type="Pfam" id="PF01852">
    <property type="entry name" value="START"/>
    <property type="match status" value="1"/>
</dbReference>
<keyword evidence="19" id="KW-1185">Reference proteome</keyword>
<evidence type="ECO:0000256" key="12">
    <source>
        <dbReference type="ARBA" id="ARBA00023136"/>
    </source>
</evidence>
<keyword evidence="6" id="KW-0597">Phosphoprotein</keyword>
<reference evidence="18 19" key="1">
    <citation type="journal article" date="2017" name="Gigascience">
        <title>Genome sequence of the small brown planthopper, Laodelphax striatellus.</title>
        <authorList>
            <person name="Zhu J."/>
            <person name="Jiang F."/>
            <person name="Wang X."/>
            <person name="Yang P."/>
            <person name="Bao Y."/>
            <person name="Zhao W."/>
            <person name="Wang W."/>
            <person name="Lu H."/>
            <person name="Wang Q."/>
            <person name="Cui N."/>
            <person name="Li J."/>
            <person name="Chen X."/>
            <person name="Luo L."/>
            <person name="Yu J."/>
            <person name="Kang L."/>
            <person name="Cui F."/>
        </authorList>
    </citation>
    <scope>NUCLEOTIDE SEQUENCE [LARGE SCALE GENOMIC DNA]</scope>
    <source>
        <strain evidence="18">Lst14</strain>
    </source>
</reference>
<evidence type="ECO:0000256" key="14">
    <source>
        <dbReference type="ARBA" id="ARBA00070345"/>
    </source>
</evidence>
<keyword evidence="5" id="KW-0963">Cytoplasm</keyword>
<evidence type="ECO:0000256" key="2">
    <source>
        <dbReference type="ARBA" id="ARBA00004370"/>
    </source>
</evidence>
<proteinExistence type="predicted"/>
<dbReference type="CDD" id="cd08871">
    <property type="entry name" value="START_STARD10-like"/>
    <property type="match status" value="1"/>
</dbReference>
<evidence type="ECO:0000256" key="8">
    <source>
        <dbReference type="ARBA" id="ARBA00022990"/>
    </source>
</evidence>